<reference evidence="2" key="1">
    <citation type="journal article" date="2004" name="Appl. Environ. Microbiol.">
        <title>Arthrobacter aurescens TC1 atrazine catabolism genes trzN, atzB, and atzC are linked on a 160-kilobase region and are functional in Escherichia coli.</title>
        <authorList>
            <person name="Sajjaphan K."/>
            <person name="Shapir N."/>
            <person name="Wackett L.P."/>
            <person name="Palmer M."/>
            <person name="Blackmon B."/>
            <person name="Tomkins J."/>
            <person name="Sadowsky M.J."/>
        </authorList>
    </citation>
    <scope>NUCLEOTIDE SEQUENCE</scope>
    <source>
        <strain evidence="2">TC1</strain>
        <plasmid evidence="2">pAA1</plasmid>
    </source>
</reference>
<keyword evidence="2" id="KW-0614">Plasmid</keyword>
<name>Q6SKC0_PAEAU</name>
<feature type="compositionally biased region" description="Basic and acidic residues" evidence="1">
    <location>
        <begin position="188"/>
        <end position="205"/>
    </location>
</feature>
<evidence type="ECO:0000256" key="1">
    <source>
        <dbReference type="SAM" id="MobiDB-lite"/>
    </source>
</evidence>
<dbReference type="AlphaFoldDB" id="Q6SKC0"/>
<accession>Q6SKC0</accession>
<sequence>MLGHLGQRQRTGGIEDARVIDAYARQRCRFGAGGDDDVLRLQQALAAFAQFDLYTPGAVDTSPALESFHLVLAKQEFHALGQRFDAVGLLLHHLHQVERRRDLNTQGTELTTGSGLVEFGRMQQRLGRHATDVQAGATEGFAALHTGHLEPQLAGTNRRVVTARAGANDDHVIAVHCFVLESRKFAGHRSRDDRAGARGRPDHPCRSLHRLG</sequence>
<organism evidence="2">
    <name type="scientific">Paenarthrobacter aurescens</name>
    <name type="common">Arthrobacter aurescens</name>
    <dbReference type="NCBI Taxonomy" id="43663"/>
    <lineage>
        <taxon>Bacteria</taxon>
        <taxon>Bacillati</taxon>
        <taxon>Actinomycetota</taxon>
        <taxon>Actinomycetes</taxon>
        <taxon>Micrococcales</taxon>
        <taxon>Micrococcaceae</taxon>
        <taxon>Paenarthrobacter</taxon>
    </lineage>
</organism>
<geneLocation type="plasmid" evidence="2">
    <name>pAA1</name>
</geneLocation>
<dbReference type="EMBL" id="AY456696">
    <property type="protein sequence ID" value="AAS20052.1"/>
    <property type="molecule type" value="Genomic_DNA"/>
</dbReference>
<feature type="region of interest" description="Disordered" evidence="1">
    <location>
        <begin position="188"/>
        <end position="212"/>
    </location>
</feature>
<protein>
    <submittedName>
        <fullName evidence="2">Uncharacterized protein</fullName>
    </submittedName>
</protein>
<proteinExistence type="predicted"/>
<evidence type="ECO:0000313" key="2">
    <source>
        <dbReference type="EMBL" id="AAS20052.1"/>
    </source>
</evidence>